<reference evidence="6 7" key="1">
    <citation type="journal article" date="2018" name="Pathog. Dis.">
        <title>Whole-genome sequencing based characterization of antimicrobial resistance in Enterococcus.</title>
        <authorList>
            <person name="Tyson G."/>
        </authorList>
    </citation>
    <scope>NUCLEOTIDE SEQUENCE [LARGE SCALE GENOMIC DNA]</scope>
    <source>
        <strain evidence="6 7">CVM N55263</strain>
    </source>
</reference>
<organism evidence="6 7">
    <name type="scientific">Enterococcus mundtii</name>
    <dbReference type="NCBI Taxonomy" id="53346"/>
    <lineage>
        <taxon>Bacteria</taxon>
        <taxon>Bacillati</taxon>
        <taxon>Bacillota</taxon>
        <taxon>Bacilli</taxon>
        <taxon>Lactobacillales</taxon>
        <taxon>Enterococcaceae</taxon>
        <taxon>Enterococcus</taxon>
    </lineage>
</organism>
<dbReference type="InterPro" id="IPR003610">
    <property type="entry name" value="CBM5/12"/>
</dbReference>
<evidence type="ECO:0000313" key="6">
    <source>
        <dbReference type="EMBL" id="PQF22838.1"/>
    </source>
</evidence>
<dbReference type="Pfam" id="PF00041">
    <property type="entry name" value="fn3"/>
    <property type="match status" value="1"/>
</dbReference>
<dbReference type="InterPro" id="IPR003961">
    <property type="entry name" value="FN3_dom"/>
</dbReference>
<dbReference type="InterPro" id="IPR036116">
    <property type="entry name" value="FN3_sf"/>
</dbReference>
<name>A0A2S7RT29_ENTMU</name>
<dbReference type="Gene3D" id="2.60.40.10">
    <property type="entry name" value="Immunoglobulins"/>
    <property type="match status" value="2"/>
</dbReference>
<dbReference type="GO" id="GO:0005576">
    <property type="term" value="C:extracellular region"/>
    <property type="evidence" value="ECO:0007669"/>
    <property type="project" value="InterPro"/>
</dbReference>
<evidence type="ECO:0000256" key="3">
    <source>
        <dbReference type="ARBA" id="ARBA00023326"/>
    </source>
</evidence>
<dbReference type="Gene3D" id="2.10.10.20">
    <property type="entry name" value="Carbohydrate-binding module superfamily 5/12"/>
    <property type="match status" value="1"/>
</dbReference>
<dbReference type="Pfam" id="PF03067">
    <property type="entry name" value="LPMO_10"/>
    <property type="match status" value="1"/>
</dbReference>
<dbReference type="RefSeq" id="WP_104871855.1">
    <property type="nucleotide sequence ID" value="NZ_PUAP01000027.1"/>
</dbReference>
<keyword evidence="1" id="KW-0732">Signal</keyword>
<feature type="domain" description="Fibronectin type-III" evidence="5">
    <location>
        <begin position="305"/>
        <end position="390"/>
    </location>
</feature>
<dbReference type="Pfam" id="PF02839">
    <property type="entry name" value="CBM_5_12"/>
    <property type="match status" value="1"/>
</dbReference>
<feature type="compositionally biased region" description="Gly residues" evidence="4">
    <location>
        <begin position="395"/>
        <end position="408"/>
    </location>
</feature>
<feature type="domain" description="Fibronectin type-III" evidence="5">
    <location>
        <begin position="216"/>
        <end position="298"/>
    </location>
</feature>
<dbReference type="InterPro" id="IPR004302">
    <property type="entry name" value="Cellulose/chitin-bd_N"/>
</dbReference>
<dbReference type="AlphaFoldDB" id="A0A2S7RT29"/>
<evidence type="ECO:0000256" key="4">
    <source>
        <dbReference type="SAM" id="MobiDB-lite"/>
    </source>
</evidence>
<evidence type="ECO:0000313" key="7">
    <source>
        <dbReference type="Proteomes" id="UP000237934"/>
    </source>
</evidence>
<dbReference type="PANTHER" id="PTHR34823:SF1">
    <property type="entry name" value="CHITIN-BINDING TYPE-4 DOMAIN-CONTAINING PROTEIN"/>
    <property type="match status" value="1"/>
</dbReference>
<dbReference type="SUPFAM" id="SSF49265">
    <property type="entry name" value="Fibronectin type III"/>
    <property type="match status" value="1"/>
</dbReference>
<dbReference type="PROSITE" id="PS50853">
    <property type="entry name" value="FN3"/>
    <property type="match status" value="2"/>
</dbReference>
<comment type="caution">
    <text evidence="6">The sequence shown here is derived from an EMBL/GenBank/DDBJ whole genome shotgun (WGS) entry which is preliminary data.</text>
</comment>
<dbReference type="SMART" id="SM00060">
    <property type="entry name" value="FN3"/>
    <property type="match status" value="2"/>
</dbReference>
<dbReference type="CDD" id="cd00063">
    <property type="entry name" value="FN3"/>
    <property type="match status" value="2"/>
</dbReference>
<dbReference type="InterPro" id="IPR014756">
    <property type="entry name" value="Ig_E-set"/>
</dbReference>
<gene>
    <name evidence="6" type="ORF">CUS89_08995</name>
</gene>
<dbReference type="Gene3D" id="2.70.50.50">
    <property type="entry name" value="chitin-binding protein cbp21"/>
    <property type="match status" value="1"/>
</dbReference>
<dbReference type="SUPFAM" id="SSF81296">
    <property type="entry name" value="E set domains"/>
    <property type="match status" value="1"/>
</dbReference>
<proteinExistence type="predicted"/>
<keyword evidence="3" id="KW-0119">Carbohydrate metabolism</keyword>
<dbReference type="InterPro" id="IPR051024">
    <property type="entry name" value="GlcNAc_Chitin_IntDeg"/>
</dbReference>
<dbReference type="GO" id="GO:0000272">
    <property type="term" value="P:polysaccharide catabolic process"/>
    <property type="evidence" value="ECO:0007669"/>
    <property type="project" value="UniProtKB-KW"/>
</dbReference>
<dbReference type="CDD" id="cd21177">
    <property type="entry name" value="LPMO_AA10"/>
    <property type="match status" value="1"/>
</dbReference>
<dbReference type="PANTHER" id="PTHR34823">
    <property type="entry name" value="GLCNAC-BINDING PROTEIN A"/>
    <property type="match status" value="1"/>
</dbReference>
<accession>A0A2S7RT29</accession>
<evidence type="ECO:0000256" key="1">
    <source>
        <dbReference type="ARBA" id="ARBA00022729"/>
    </source>
</evidence>
<evidence type="ECO:0000256" key="2">
    <source>
        <dbReference type="ARBA" id="ARBA00022801"/>
    </source>
</evidence>
<dbReference type="GO" id="GO:0030246">
    <property type="term" value="F:carbohydrate binding"/>
    <property type="evidence" value="ECO:0007669"/>
    <property type="project" value="InterPro"/>
</dbReference>
<keyword evidence="3" id="KW-0624">Polysaccharide degradation</keyword>
<dbReference type="EMBL" id="PUAP01000027">
    <property type="protein sequence ID" value="PQF22838.1"/>
    <property type="molecule type" value="Genomic_DNA"/>
</dbReference>
<dbReference type="GO" id="GO:0004553">
    <property type="term" value="F:hydrolase activity, hydrolyzing O-glycosyl compounds"/>
    <property type="evidence" value="ECO:0007669"/>
    <property type="project" value="InterPro"/>
</dbReference>
<dbReference type="InterPro" id="IPR036573">
    <property type="entry name" value="CBM_sf_5/12"/>
</dbReference>
<sequence length="465" mass="50210">MKKQILATVLCSSVLVGVGLSIGGQDASAHGYVQSPISRSYQGHLDRNVNHNAALAKYGPVIYEPQSLEALKGYPAAGPADGQIASASGAVGNNFNLDRQTSTMWTKQDLNTGPNTFTWRYTQSHSTTKWHYYITKADWNPNDQLDRSDFELLTTINHGGAQASTNPSHSVNIPNDRLGYHVVLAVWDIDDTRMAFYQVIDVNLKGDSAIPVAPTAPRNVRTTNVTSSTTQLTWDGQANASSFNVYRDGQLLGNTASPDFSDQNLTAETTYRYEIEAVGQTGLVSERTALSVTTLSETTEEKPTAPSHLHSMGQTSSSVSLMWGASTHSKGIKEYEILRDGQVIGSTTETVFEVEGLKAETQYSFVVRAISNEGDVSDASNTLTITTDRDENGGGDENGGDGGNGGGEVVTGRQWTVGSFFSPVSYTAGEEVVHNGVTYITWQSHLNYGDTNWAPGIAHSLFYPK</sequence>
<dbReference type="SUPFAM" id="SSF51055">
    <property type="entry name" value="Carbohydrate binding domain"/>
    <property type="match status" value="1"/>
</dbReference>
<keyword evidence="2" id="KW-0378">Hydrolase</keyword>
<dbReference type="Proteomes" id="UP000237934">
    <property type="component" value="Unassembled WGS sequence"/>
</dbReference>
<feature type="region of interest" description="Disordered" evidence="4">
    <location>
        <begin position="385"/>
        <end position="408"/>
    </location>
</feature>
<dbReference type="InterPro" id="IPR013783">
    <property type="entry name" value="Ig-like_fold"/>
</dbReference>
<protein>
    <submittedName>
        <fullName evidence="6">Carbohydrate-binding protein</fullName>
    </submittedName>
</protein>
<evidence type="ECO:0000259" key="5">
    <source>
        <dbReference type="PROSITE" id="PS50853"/>
    </source>
</evidence>